<accession>A0A8H4QPN5</accession>
<comment type="caution">
    <text evidence="2">The sequence shown here is derived from an EMBL/GenBank/DDBJ whole genome shotgun (WGS) entry which is preliminary data.</text>
</comment>
<evidence type="ECO:0000313" key="3">
    <source>
        <dbReference type="Proteomes" id="UP000521872"/>
    </source>
</evidence>
<dbReference type="InterPro" id="IPR036514">
    <property type="entry name" value="SGNH_hydro_sf"/>
</dbReference>
<keyword evidence="3" id="KW-1185">Reference proteome</keyword>
<proteinExistence type="predicted"/>
<keyword evidence="1" id="KW-0378">Hydrolase</keyword>
<dbReference type="EMBL" id="JAACJL010000044">
    <property type="protein sequence ID" value="KAF4615032.1"/>
    <property type="molecule type" value="Genomic_DNA"/>
</dbReference>
<evidence type="ECO:0008006" key="4">
    <source>
        <dbReference type="Google" id="ProtNLM"/>
    </source>
</evidence>
<dbReference type="PANTHER" id="PTHR45648">
    <property type="entry name" value="GDSL LIPASE/ACYLHYDROLASE FAMILY PROTEIN (AFU_ORTHOLOGUE AFUA_4G14700)"/>
    <property type="match status" value="1"/>
</dbReference>
<dbReference type="SUPFAM" id="SSF52266">
    <property type="entry name" value="SGNH hydrolase"/>
    <property type="match status" value="1"/>
</dbReference>
<dbReference type="Proteomes" id="UP000521872">
    <property type="component" value="Unassembled WGS sequence"/>
</dbReference>
<dbReference type="AlphaFoldDB" id="A0A8H4QPN5"/>
<dbReference type="PANTHER" id="PTHR45648:SF22">
    <property type="entry name" value="GDSL LIPASE_ACYLHYDROLASE FAMILY PROTEIN (AFU_ORTHOLOGUE AFUA_4G14700)"/>
    <property type="match status" value="1"/>
</dbReference>
<evidence type="ECO:0000256" key="1">
    <source>
        <dbReference type="ARBA" id="ARBA00022801"/>
    </source>
</evidence>
<dbReference type="InterPro" id="IPR051058">
    <property type="entry name" value="GDSL_Est/Lipase"/>
</dbReference>
<dbReference type="Gene3D" id="3.40.50.1110">
    <property type="entry name" value="SGNH hydrolase"/>
    <property type="match status" value="1"/>
</dbReference>
<gene>
    <name evidence="2" type="ORF">D9613_003113</name>
</gene>
<dbReference type="GO" id="GO:0016787">
    <property type="term" value="F:hydrolase activity"/>
    <property type="evidence" value="ECO:0007669"/>
    <property type="project" value="UniProtKB-KW"/>
</dbReference>
<evidence type="ECO:0000313" key="2">
    <source>
        <dbReference type="EMBL" id="KAF4615032.1"/>
    </source>
</evidence>
<protein>
    <recommendedName>
        <fullName evidence="4">Carbohydrate esterase family 16 protein</fullName>
    </recommendedName>
</protein>
<name>A0A8H4QPN5_9AGAR</name>
<sequence>MTDGTKPAEAGAAHVSVACAVRPLWSGFSTTRRLVIFGDSYSSVGIPDSIPDIESNKPTAKRPLGVEYPGRTYNEPDLPNWVGHFLSKYCSEPRYNSVRGKKQVKSWIKSPLLVHNFAQGGATVAGIERQVVDIFLPTLGKKPKWAPWTAEGTLFITWVGINDCGMSRDPSASLPKLFDLQEKLYLAGARNFLIVDVPPVHRSPAVPLDREATVLSVCTDWNSHLRNECQKFSSTHDDATVLLFSAFQAFNTLLDAPETFGFDSTDIRRKGGGIWKDHIHCSSKVHDYIGSSIANFLQQVEPLGTSTGGSTAHAASRENPLLKVLAWFSKK</sequence>
<reference evidence="2 3" key="1">
    <citation type="submission" date="2019-12" db="EMBL/GenBank/DDBJ databases">
        <authorList>
            <person name="Floudas D."/>
            <person name="Bentzer J."/>
            <person name="Ahren D."/>
            <person name="Johansson T."/>
            <person name="Persson P."/>
            <person name="Tunlid A."/>
        </authorList>
    </citation>
    <scope>NUCLEOTIDE SEQUENCE [LARGE SCALE GENOMIC DNA]</scope>
    <source>
        <strain evidence="2 3">CBS 102.39</strain>
    </source>
</reference>
<organism evidence="2 3">
    <name type="scientific">Agrocybe pediades</name>
    <dbReference type="NCBI Taxonomy" id="84607"/>
    <lineage>
        <taxon>Eukaryota</taxon>
        <taxon>Fungi</taxon>
        <taxon>Dikarya</taxon>
        <taxon>Basidiomycota</taxon>
        <taxon>Agaricomycotina</taxon>
        <taxon>Agaricomycetes</taxon>
        <taxon>Agaricomycetidae</taxon>
        <taxon>Agaricales</taxon>
        <taxon>Agaricineae</taxon>
        <taxon>Strophariaceae</taxon>
        <taxon>Agrocybe</taxon>
    </lineage>
</organism>